<sequence length="180" mass="18354">MSASSSGACALYGALALVYVGLAADFYITYKLSGDVNVLRSLVISDAGDLARGGKAVTSKATTGDAYSPKEPKGAEISRERRSTHRHGRYEAAAAIRARGASNNFGGGGGSGGGSDNDQNVPSVEFFPQPQQASGGAHDGKGYVWLTSYSRIPVSGAPLVTEGSGASPRDDSGSCVFRGT</sequence>
<name>A0AAQ4FBL5_AMBAM</name>
<dbReference type="EMBL" id="JARKHS020004357">
    <property type="protein sequence ID" value="KAK8784684.1"/>
    <property type="molecule type" value="Genomic_DNA"/>
</dbReference>
<keyword evidence="3" id="KW-1185">Reference proteome</keyword>
<comment type="caution">
    <text evidence="2">The sequence shown here is derived from an EMBL/GenBank/DDBJ whole genome shotgun (WGS) entry which is preliminary data.</text>
</comment>
<feature type="compositionally biased region" description="Basic and acidic residues" evidence="1">
    <location>
        <begin position="68"/>
        <end position="81"/>
    </location>
</feature>
<evidence type="ECO:0000313" key="2">
    <source>
        <dbReference type="EMBL" id="KAK8784684.1"/>
    </source>
</evidence>
<dbReference type="Proteomes" id="UP001321473">
    <property type="component" value="Unassembled WGS sequence"/>
</dbReference>
<evidence type="ECO:0000313" key="3">
    <source>
        <dbReference type="Proteomes" id="UP001321473"/>
    </source>
</evidence>
<feature type="compositionally biased region" description="Gly residues" evidence="1">
    <location>
        <begin position="105"/>
        <end position="115"/>
    </location>
</feature>
<protein>
    <submittedName>
        <fullName evidence="2">Uncharacterized protein</fullName>
    </submittedName>
</protein>
<dbReference type="AlphaFoldDB" id="A0AAQ4FBL5"/>
<reference evidence="2 3" key="1">
    <citation type="journal article" date="2023" name="Arcadia Sci">
        <title>De novo assembly of a long-read Amblyomma americanum tick genome.</title>
        <authorList>
            <person name="Chou S."/>
            <person name="Poskanzer K.E."/>
            <person name="Rollins M."/>
            <person name="Thuy-Boun P.S."/>
        </authorList>
    </citation>
    <scope>NUCLEOTIDE SEQUENCE [LARGE SCALE GENOMIC DNA]</scope>
    <source>
        <strain evidence="2">F_SG_1</strain>
        <tissue evidence="2">Salivary glands</tissue>
    </source>
</reference>
<gene>
    <name evidence="2" type="ORF">V5799_008950</name>
</gene>
<feature type="region of interest" description="Disordered" evidence="1">
    <location>
        <begin position="156"/>
        <end position="180"/>
    </location>
</feature>
<feature type="compositionally biased region" description="Low complexity" evidence="1">
    <location>
        <begin position="92"/>
        <end position="101"/>
    </location>
</feature>
<organism evidence="2 3">
    <name type="scientific">Amblyomma americanum</name>
    <name type="common">Lone star tick</name>
    <dbReference type="NCBI Taxonomy" id="6943"/>
    <lineage>
        <taxon>Eukaryota</taxon>
        <taxon>Metazoa</taxon>
        <taxon>Ecdysozoa</taxon>
        <taxon>Arthropoda</taxon>
        <taxon>Chelicerata</taxon>
        <taxon>Arachnida</taxon>
        <taxon>Acari</taxon>
        <taxon>Parasitiformes</taxon>
        <taxon>Ixodida</taxon>
        <taxon>Ixodoidea</taxon>
        <taxon>Ixodidae</taxon>
        <taxon>Amblyomminae</taxon>
        <taxon>Amblyomma</taxon>
    </lineage>
</organism>
<proteinExistence type="predicted"/>
<feature type="region of interest" description="Disordered" evidence="1">
    <location>
        <begin position="54"/>
        <end position="139"/>
    </location>
</feature>
<evidence type="ECO:0000256" key="1">
    <source>
        <dbReference type="SAM" id="MobiDB-lite"/>
    </source>
</evidence>
<accession>A0AAQ4FBL5</accession>